<organism evidence="1">
    <name type="scientific">Leptolyngbya sp. NK1-12</name>
    <dbReference type="NCBI Taxonomy" id="2547451"/>
    <lineage>
        <taxon>Bacteria</taxon>
        <taxon>Bacillati</taxon>
        <taxon>Cyanobacteriota</taxon>
        <taxon>Cyanophyceae</taxon>
        <taxon>Leptolyngbyales</taxon>
        <taxon>Leptolyngbyaceae</taxon>
        <taxon>Leptolyngbya group</taxon>
        <taxon>Leptolyngbya</taxon>
    </lineage>
</organism>
<sequence length="115" mass="13215">MSKKLSRKERRLRAIRQIADVKITVQEPCTVSWRAMVGDRSVRKCPICQLNVYDFAGMTSDQILALINQHEGKLCAQFYARVDGTMIVEPCNERKEEHHFIRGRIIVSQQVGAEL</sequence>
<dbReference type="EMBL" id="CP053587">
    <property type="protein sequence ID" value="WNZ27867.1"/>
    <property type="molecule type" value="Genomic_DNA"/>
</dbReference>
<dbReference type="AlphaFoldDB" id="A0AA96WZH2"/>
<name>A0AA96WZH2_9CYAN</name>
<reference evidence="1" key="1">
    <citation type="submission" date="2020-05" db="EMBL/GenBank/DDBJ databases">
        <authorList>
            <person name="Zhu T."/>
            <person name="Keshari N."/>
            <person name="Lu X."/>
        </authorList>
    </citation>
    <scope>NUCLEOTIDE SEQUENCE</scope>
    <source>
        <strain evidence="1">NK1-12</strain>
    </source>
</reference>
<protein>
    <submittedName>
        <fullName evidence="1">Uncharacterized protein</fullName>
    </submittedName>
</protein>
<evidence type="ECO:0000313" key="1">
    <source>
        <dbReference type="EMBL" id="WNZ27867.1"/>
    </source>
</evidence>
<proteinExistence type="predicted"/>
<accession>A0AA96WZH2</accession>
<dbReference type="RefSeq" id="WP_316436382.1">
    <property type="nucleotide sequence ID" value="NZ_CP053587.1"/>
</dbReference>
<gene>
    <name evidence="1" type="ORF">HJG54_34145</name>
</gene>